<dbReference type="AlphaFoldDB" id="A0A147IRV9"/>
<comment type="caution">
    <text evidence="2">The sequence shown here is derived from an EMBL/GenBank/DDBJ whole genome shotgun (WGS) entry which is preliminary data.</text>
</comment>
<evidence type="ECO:0000256" key="1">
    <source>
        <dbReference type="SAM" id="Phobius"/>
    </source>
</evidence>
<name>A0A147IRV9_9SPHN</name>
<feature type="transmembrane region" description="Helical" evidence="1">
    <location>
        <begin position="76"/>
        <end position="103"/>
    </location>
</feature>
<organism evidence="2 3">
    <name type="scientific">Sphingomonas yabuuchiae</name>
    <dbReference type="NCBI Taxonomy" id="172044"/>
    <lineage>
        <taxon>Bacteria</taxon>
        <taxon>Pseudomonadati</taxon>
        <taxon>Pseudomonadota</taxon>
        <taxon>Alphaproteobacteria</taxon>
        <taxon>Sphingomonadales</taxon>
        <taxon>Sphingomonadaceae</taxon>
        <taxon>Sphingomonas</taxon>
    </lineage>
</organism>
<gene>
    <name evidence="2" type="ORF">NS355_09760</name>
</gene>
<dbReference type="PATRIC" id="fig|172044.3.peg.1893"/>
<dbReference type="Proteomes" id="UP000073923">
    <property type="component" value="Unassembled WGS sequence"/>
</dbReference>
<sequence>MGAAGAMRIRARAWVGLVVPPIIWFAFEQGLSAVLHGDCTRSGLGIAWGVISLALCLGALWFGWPYRARRSPLSDVWLARSAMLVAGFFALAILFQTLAILSIPPCVA</sequence>
<feature type="transmembrane region" description="Helical" evidence="1">
    <location>
        <begin position="46"/>
        <end position="64"/>
    </location>
</feature>
<protein>
    <submittedName>
        <fullName evidence="2">Uncharacterized protein</fullName>
    </submittedName>
</protein>
<keyword evidence="1" id="KW-1133">Transmembrane helix</keyword>
<evidence type="ECO:0000313" key="3">
    <source>
        <dbReference type="Proteomes" id="UP000073923"/>
    </source>
</evidence>
<keyword evidence="1" id="KW-0812">Transmembrane</keyword>
<feature type="transmembrane region" description="Helical" evidence="1">
    <location>
        <begin position="12"/>
        <end position="34"/>
    </location>
</feature>
<keyword evidence="1" id="KW-0472">Membrane</keyword>
<evidence type="ECO:0000313" key="2">
    <source>
        <dbReference type="EMBL" id="KTT98131.1"/>
    </source>
</evidence>
<accession>A0A147IRV9</accession>
<dbReference type="EMBL" id="LDTF01000048">
    <property type="protein sequence ID" value="KTT98131.1"/>
    <property type="molecule type" value="Genomic_DNA"/>
</dbReference>
<proteinExistence type="predicted"/>
<reference evidence="2 3" key="1">
    <citation type="journal article" date="2016" name="Front. Microbiol.">
        <title>Genomic Resource of Rice Seed Associated Bacteria.</title>
        <authorList>
            <person name="Midha S."/>
            <person name="Bansal K."/>
            <person name="Sharma S."/>
            <person name="Kumar N."/>
            <person name="Patil P.P."/>
            <person name="Chaudhry V."/>
            <person name="Patil P.B."/>
        </authorList>
    </citation>
    <scope>NUCLEOTIDE SEQUENCE [LARGE SCALE GENOMIC DNA]</scope>
    <source>
        <strain evidence="2 3">NS355</strain>
    </source>
</reference>